<dbReference type="SUPFAM" id="SSF50978">
    <property type="entry name" value="WD40 repeat-like"/>
    <property type="match status" value="1"/>
</dbReference>
<dbReference type="Proteomes" id="UP000245609">
    <property type="component" value="Unassembled WGS sequence"/>
</dbReference>
<name>A0A2T9Z3R4_9FUNG</name>
<feature type="region of interest" description="Disordered" evidence="4">
    <location>
        <begin position="574"/>
        <end position="593"/>
    </location>
</feature>
<dbReference type="InterPro" id="IPR020472">
    <property type="entry name" value="WD40_PAC1"/>
</dbReference>
<dbReference type="PANTHER" id="PTHR19879">
    <property type="entry name" value="TRANSCRIPTION INITIATION FACTOR TFIID"/>
    <property type="match status" value="1"/>
</dbReference>
<dbReference type="InterPro" id="IPR001680">
    <property type="entry name" value="WD40_rpt"/>
</dbReference>
<evidence type="ECO:0000256" key="2">
    <source>
        <dbReference type="ARBA" id="ARBA00022737"/>
    </source>
</evidence>
<dbReference type="Pfam" id="PF00400">
    <property type="entry name" value="WD40"/>
    <property type="match status" value="6"/>
</dbReference>
<dbReference type="PRINTS" id="PR00320">
    <property type="entry name" value="GPROTEINBRPT"/>
</dbReference>
<dbReference type="PROSITE" id="PS50294">
    <property type="entry name" value="WD_REPEATS_REGION"/>
    <property type="match status" value="6"/>
</dbReference>
<gene>
    <name evidence="6" type="ORF">BB560_005539</name>
</gene>
<sequence length="593" mass="67671">MLGQDGYDKSTESVMDVEMSDYRSCFMDSATRVYSEDNNIDPCIKRSLDESCGVFEPIFTFQGEYLEREGLNGIPNFEKEIKIDFISRLDYQLCAKIIEGLEIKDLSNMRLVSKYWNQFVEQRIIWKRYFNLNKTWVTEHIKKLEKTSLSNKVLNELKDAKILDPDLEQNFGIGKSSLAQQFKHRVFLSNLLCAVNNGYNNMSFPTVCNNLKRMSTFFDERNRSKALEQRIPLDQSQNRQFLVGINSQTRLLQGDKQKLNTNRNSVNWKRLYQSFYELERRWKTGPAKITTILGHQDSVYCVQFDESKLITGSRDTTIKIWDIRTLECINTLFGHLASVLCLKFDKEIIVSGSSDASVIVWCANSYKQIMKLVGHTGGVLDVSFNEKVIVTCSKDCTIKIWDRITGNLLSTLIGHKGPVNAISLNGNRLASVSGDTLVLLWDIESRKLIREFRGHLRGLACVQFDGKKIISGSNDRTIKIWDADSGCCIKTLVGHTDLVRTLYYSSGNLVVSGSYDQTVKVWDIDQGSLVMDIRNIHTSWVFGAQFNKARIVSQIPSFPTFFCGPPQSYQPHKTFPPAIPGISRSPYSKKMHI</sequence>
<keyword evidence="1 3" id="KW-0853">WD repeat</keyword>
<dbReference type="EMBL" id="MBFS01002291">
    <property type="protein sequence ID" value="PVU99240.1"/>
    <property type="molecule type" value="Genomic_DNA"/>
</dbReference>
<evidence type="ECO:0000256" key="3">
    <source>
        <dbReference type="PROSITE-ProRule" id="PRU00221"/>
    </source>
</evidence>
<keyword evidence="7" id="KW-1185">Reference proteome</keyword>
<dbReference type="InterPro" id="IPR015943">
    <property type="entry name" value="WD40/YVTN_repeat-like_dom_sf"/>
</dbReference>
<proteinExistence type="predicted"/>
<evidence type="ECO:0000256" key="1">
    <source>
        <dbReference type="ARBA" id="ARBA00022574"/>
    </source>
</evidence>
<dbReference type="STRING" id="133381.A0A2T9Z3R4"/>
<dbReference type="GO" id="GO:0016251">
    <property type="term" value="F:RNA polymerase II general transcription initiation factor activity"/>
    <property type="evidence" value="ECO:0007669"/>
    <property type="project" value="TreeGrafter"/>
</dbReference>
<dbReference type="Gene3D" id="2.130.10.10">
    <property type="entry name" value="YVTN repeat-like/Quinoprotein amine dehydrogenase"/>
    <property type="match status" value="2"/>
</dbReference>
<dbReference type="InterPro" id="IPR036322">
    <property type="entry name" value="WD40_repeat_dom_sf"/>
</dbReference>
<dbReference type="Gene3D" id="1.20.1280.50">
    <property type="match status" value="1"/>
</dbReference>
<accession>A0A2T9Z3R4</accession>
<dbReference type="GO" id="GO:0006367">
    <property type="term" value="P:transcription initiation at RNA polymerase II promoter"/>
    <property type="evidence" value="ECO:0007669"/>
    <property type="project" value="TreeGrafter"/>
</dbReference>
<dbReference type="PROSITE" id="PS50181">
    <property type="entry name" value="FBOX"/>
    <property type="match status" value="1"/>
</dbReference>
<dbReference type="PROSITE" id="PS50082">
    <property type="entry name" value="WD_REPEATS_2"/>
    <property type="match status" value="6"/>
</dbReference>
<evidence type="ECO:0000313" key="6">
    <source>
        <dbReference type="EMBL" id="PVU99240.1"/>
    </source>
</evidence>
<dbReference type="InterPro" id="IPR036047">
    <property type="entry name" value="F-box-like_dom_sf"/>
</dbReference>
<feature type="repeat" description="WD" evidence="3">
    <location>
        <begin position="332"/>
        <end position="371"/>
    </location>
</feature>
<dbReference type="AlphaFoldDB" id="A0A2T9Z3R4"/>
<dbReference type="CDD" id="cd00200">
    <property type="entry name" value="WD40"/>
    <property type="match status" value="1"/>
</dbReference>
<keyword evidence="2" id="KW-0677">Repeat</keyword>
<feature type="domain" description="F-box" evidence="5">
    <location>
        <begin position="83"/>
        <end position="129"/>
    </location>
</feature>
<dbReference type="Pfam" id="PF12937">
    <property type="entry name" value="F-box-like"/>
    <property type="match status" value="1"/>
</dbReference>
<dbReference type="InterPro" id="IPR001810">
    <property type="entry name" value="F-box_dom"/>
</dbReference>
<dbReference type="PROSITE" id="PS00678">
    <property type="entry name" value="WD_REPEATS_1"/>
    <property type="match status" value="4"/>
</dbReference>
<feature type="repeat" description="WD" evidence="3">
    <location>
        <begin position="412"/>
        <end position="451"/>
    </location>
</feature>
<dbReference type="InterPro" id="IPR019775">
    <property type="entry name" value="WD40_repeat_CS"/>
</dbReference>
<feature type="repeat" description="WD" evidence="3">
    <location>
        <begin position="452"/>
        <end position="491"/>
    </location>
</feature>
<dbReference type="OrthoDB" id="19711at2759"/>
<feature type="repeat" description="WD" evidence="3">
    <location>
        <begin position="492"/>
        <end position="532"/>
    </location>
</feature>
<dbReference type="SUPFAM" id="SSF81383">
    <property type="entry name" value="F-box domain"/>
    <property type="match status" value="1"/>
</dbReference>
<feature type="repeat" description="WD" evidence="3">
    <location>
        <begin position="372"/>
        <end position="411"/>
    </location>
</feature>
<reference evidence="6 7" key="1">
    <citation type="journal article" date="2018" name="MBio">
        <title>Comparative Genomics Reveals the Core Gene Toolbox for the Fungus-Insect Symbiosis.</title>
        <authorList>
            <person name="Wang Y."/>
            <person name="Stata M."/>
            <person name="Wang W."/>
            <person name="Stajich J.E."/>
            <person name="White M.M."/>
            <person name="Moncalvo J.M."/>
        </authorList>
    </citation>
    <scope>NUCLEOTIDE SEQUENCE [LARGE SCALE GENOMIC DNA]</scope>
    <source>
        <strain evidence="6 7">SC-DP-2</strain>
    </source>
</reference>
<evidence type="ECO:0000259" key="5">
    <source>
        <dbReference type="PROSITE" id="PS50181"/>
    </source>
</evidence>
<evidence type="ECO:0000313" key="7">
    <source>
        <dbReference type="Proteomes" id="UP000245609"/>
    </source>
</evidence>
<evidence type="ECO:0000256" key="4">
    <source>
        <dbReference type="SAM" id="MobiDB-lite"/>
    </source>
</evidence>
<dbReference type="GO" id="GO:0005669">
    <property type="term" value="C:transcription factor TFIID complex"/>
    <property type="evidence" value="ECO:0007669"/>
    <property type="project" value="TreeGrafter"/>
</dbReference>
<feature type="repeat" description="WD" evidence="3">
    <location>
        <begin position="292"/>
        <end position="331"/>
    </location>
</feature>
<dbReference type="SMART" id="SM00320">
    <property type="entry name" value="WD40"/>
    <property type="match status" value="6"/>
</dbReference>
<dbReference type="PANTHER" id="PTHR19879:SF1">
    <property type="entry name" value="CANNONBALL-RELATED"/>
    <property type="match status" value="1"/>
</dbReference>
<protein>
    <recommendedName>
        <fullName evidence="5">F-box domain-containing protein</fullName>
    </recommendedName>
</protein>
<comment type="caution">
    <text evidence="6">The sequence shown here is derived from an EMBL/GenBank/DDBJ whole genome shotgun (WGS) entry which is preliminary data.</text>
</comment>
<organism evidence="6 7">
    <name type="scientific">Smittium megazygosporum</name>
    <dbReference type="NCBI Taxonomy" id="133381"/>
    <lineage>
        <taxon>Eukaryota</taxon>
        <taxon>Fungi</taxon>
        <taxon>Fungi incertae sedis</taxon>
        <taxon>Zoopagomycota</taxon>
        <taxon>Kickxellomycotina</taxon>
        <taxon>Harpellomycetes</taxon>
        <taxon>Harpellales</taxon>
        <taxon>Legeriomycetaceae</taxon>
        <taxon>Smittium</taxon>
    </lineage>
</organism>